<reference evidence="2 3" key="1">
    <citation type="journal article" date="2013" name="Chin. Sci. Bull.">
        <title>Genome survey uncovers the secrets of sex and lifestyle in caterpillar fungus.</title>
        <authorList>
            <person name="Hu X."/>
            <person name="Zhang Y."/>
            <person name="Xiao G."/>
            <person name="Zheng P."/>
            <person name="Xia Y."/>
            <person name="Zhang X."/>
            <person name="St Leger R.J."/>
            <person name="Liu X."/>
            <person name="Wang C."/>
        </authorList>
    </citation>
    <scope>NUCLEOTIDE SEQUENCE [LARGE SCALE GENOMIC DNA]</scope>
    <source>
        <strain evidence="3">Co18 / CGMCC 3.14243</strain>
        <tissue evidence="2">Fruit-body</tissue>
    </source>
</reference>
<feature type="compositionally biased region" description="Polar residues" evidence="1">
    <location>
        <begin position="568"/>
        <end position="590"/>
    </location>
</feature>
<feature type="region of interest" description="Disordered" evidence="1">
    <location>
        <begin position="470"/>
        <end position="590"/>
    </location>
</feature>
<proteinExistence type="predicted"/>
<feature type="region of interest" description="Disordered" evidence="1">
    <location>
        <begin position="631"/>
        <end position="663"/>
    </location>
</feature>
<feature type="compositionally biased region" description="Polar residues" evidence="1">
    <location>
        <begin position="535"/>
        <end position="550"/>
    </location>
</feature>
<feature type="compositionally biased region" description="Low complexity" evidence="1">
    <location>
        <begin position="505"/>
        <end position="516"/>
    </location>
</feature>
<protein>
    <submittedName>
        <fullName evidence="2">RING finger domain protein</fullName>
    </submittedName>
</protein>
<dbReference type="PANTHER" id="PTHR39150:SF1">
    <property type="entry name" value="LARGE RIBOSOMAL SUBUNIT PROTEIN ML40"/>
    <property type="match status" value="1"/>
</dbReference>
<gene>
    <name evidence="2" type="ORF">OCS_04129</name>
</gene>
<evidence type="ECO:0000256" key="1">
    <source>
        <dbReference type="SAM" id="MobiDB-lite"/>
    </source>
</evidence>
<dbReference type="PANTHER" id="PTHR39150">
    <property type="entry name" value="54S RIBOSOMAL PROTEIN L28, MITOCHONDRIAL"/>
    <property type="match status" value="1"/>
</dbReference>
<dbReference type="GO" id="GO:0003735">
    <property type="term" value="F:structural constituent of ribosome"/>
    <property type="evidence" value="ECO:0007669"/>
    <property type="project" value="InterPro"/>
</dbReference>
<dbReference type="HOGENOM" id="CLU_357555_0_0_1"/>
<dbReference type="eggNOG" id="KOG4778">
    <property type="taxonomic scope" value="Eukaryota"/>
</dbReference>
<dbReference type="GO" id="GO:0005739">
    <property type="term" value="C:mitochondrion"/>
    <property type="evidence" value="ECO:0007669"/>
    <property type="project" value="GOC"/>
</dbReference>
<evidence type="ECO:0000313" key="3">
    <source>
        <dbReference type="Proteomes" id="UP000019374"/>
    </source>
</evidence>
<name>T5AEL3_OPHSC</name>
<dbReference type="Proteomes" id="UP000019374">
    <property type="component" value="Unassembled WGS sequence"/>
</dbReference>
<organism evidence="2 3">
    <name type="scientific">Ophiocordyceps sinensis (strain Co18 / CGMCC 3.14243)</name>
    <name type="common">Yarsagumba caterpillar fungus</name>
    <name type="synonym">Hirsutella sinensis</name>
    <dbReference type="NCBI Taxonomy" id="911162"/>
    <lineage>
        <taxon>Eukaryota</taxon>
        <taxon>Fungi</taxon>
        <taxon>Dikarya</taxon>
        <taxon>Ascomycota</taxon>
        <taxon>Pezizomycotina</taxon>
        <taxon>Sordariomycetes</taxon>
        <taxon>Hypocreomycetidae</taxon>
        <taxon>Hypocreales</taxon>
        <taxon>Ophiocordycipitaceae</taxon>
        <taxon>Ophiocordyceps</taxon>
    </lineage>
</organism>
<dbReference type="GO" id="GO:0032543">
    <property type="term" value="P:mitochondrial translation"/>
    <property type="evidence" value="ECO:0007669"/>
    <property type="project" value="InterPro"/>
</dbReference>
<sequence>MDAQVASTMESCVECMRGEKLVGGGDESNEASWDRYIAQDEFRDAWSDIKHRTEQDKYGLILERLEASQQRIMAAQTEIIEEKAQWALKMRRSATQLEPRKAEVLEIMGTADKVQREWADIKAKDNSHAEKVATYSSTWPRLYSEKKVRIGDWGDQDTVEVSVVTHAMNEGYYLGHEGGDYIFRYSDGEDAYDWYETVSAASAIEMALNPWTSPSWNSILTTDLPRQFTYCGQVPRHMKEYSARLQELFPAIVKMVVSLVGFHRAGGEDEPLSQELRELAGLNSACSRADLERLRQLWMEEFPEDGKAPDEIRGRLRRSAKVPEFADLVLRLTGIEALAPIIVTLEKATGWSLFEMVDIQDTRTARRAFHDLLHQKVFKNMLILDDPRVEDLHSFYQNQRFQSDPLHPSRRYARLDVSAQLEHSYWLGQFGWDDPDSETDGHLDLAETHIEEDPAETHIEECIHFKDFEDAEGDSSDSDGQVDLSSEDEAEEKNERPPKRKRTSRPAAAAESAGRRPASRRNGNTPARRARQSGHPRSQTASGAENQAPSSKRRRTQAPTEATRRSSRLQPLQSVNGTRRSARQSGPCPQNLFTMSAFSLRGMLGRQPVLARLAPLTSRFFSTTALLLARKPPKGQKAKPGSSWSAPAKDAGSKRRKGQLARSENHARIKILKRNMFSPAPPPLRMARLRYLRHWTIHRAWQLFRRQQHETLDKERHRLHAGMFNACEELRRTVGPGDRDEGYLYRVAMEKKGIHGLSGVPIEYARLQTDSPANNAWNHEWKRK</sequence>
<dbReference type="EMBL" id="KE652922">
    <property type="protein sequence ID" value="EQL00157.1"/>
    <property type="molecule type" value="Genomic_DNA"/>
</dbReference>
<dbReference type="Gene3D" id="6.10.250.3440">
    <property type="match status" value="1"/>
</dbReference>
<dbReference type="OrthoDB" id="2098203at2759"/>
<accession>T5AEL3</accession>
<evidence type="ECO:0000313" key="2">
    <source>
        <dbReference type="EMBL" id="EQL00157.1"/>
    </source>
</evidence>
<dbReference type="AlphaFoldDB" id="T5AEL3"/>
<dbReference type="InterPro" id="IPR042831">
    <property type="entry name" value="Ribosomal_mL40_fung"/>
</dbReference>